<dbReference type="Proteomes" id="UP000029221">
    <property type="component" value="Unassembled WGS sequence"/>
</dbReference>
<reference evidence="1" key="1">
    <citation type="journal article" date="2014" name="Genome Announc.">
        <title>Draft Genome Sequences of Marine Flavobacterium Nonlabens Strains NR17, NR24, NR27, NR32, NR33, and Ara13.</title>
        <authorList>
            <person name="Nakanishi M."/>
            <person name="Meirelles P."/>
            <person name="Suzuki R."/>
            <person name="Takatani N."/>
            <person name="Mino S."/>
            <person name="Suda W."/>
            <person name="Oshima K."/>
            <person name="Hattori M."/>
            <person name="Ohkuma M."/>
            <person name="Hosokawa M."/>
            <person name="Miyashita K."/>
            <person name="Thompson F.L."/>
            <person name="Niwa A."/>
            <person name="Sawabe T."/>
            <person name="Sawabe T."/>
        </authorList>
    </citation>
    <scope>NUCLEOTIDE SEQUENCE [LARGE SCALE GENOMIC DNA]</scope>
    <source>
        <strain evidence="1">JCM 19294</strain>
    </source>
</reference>
<sequence length="140" mass="16964">MSKIITLHYFISKIEHSAFHEIKGRLYNEYESINYYGDRVRSFKCLEDFNCHISKDQEHYESVRFKIDFGKDSCTGHWADNLKDFKADFAKKVFADWEPCTRKEYESLRKELFEIYQQKMFLDIDTIKTIQDYTVKILTR</sequence>
<dbReference type="RefSeq" id="WP_042278363.1">
    <property type="nucleotide sequence ID" value="NZ_BBML01000003.1"/>
</dbReference>
<keyword evidence="2" id="KW-1185">Reference proteome</keyword>
<name>A0A090Q178_9FLAO</name>
<evidence type="ECO:0000313" key="2">
    <source>
        <dbReference type="Proteomes" id="UP000029221"/>
    </source>
</evidence>
<organism evidence="1 2">
    <name type="scientific">Nonlabens tegetincola</name>
    <dbReference type="NCBI Taxonomy" id="323273"/>
    <lineage>
        <taxon>Bacteria</taxon>
        <taxon>Pseudomonadati</taxon>
        <taxon>Bacteroidota</taxon>
        <taxon>Flavobacteriia</taxon>
        <taxon>Flavobacteriales</taxon>
        <taxon>Flavobacteriaceae</taxon>
        <taxon>Nonlabens</taxon>
    </lineage>
</organism>
<dbReference type="AlphaFoldDB" id="A0A090Q178"/>
<protein>
    <submittedName>
        <fullName evidence="1">Uncharacterized protein</fullName>
    </submittedName>
</protein>
<gene>
    <name evidence="1" type="ORF">JCM19294_1153</name>
</gene>
<dbReference type="EMBL" id="BBML01000003">
    <property type="protein sequence ID" value="GAK96844.1"/>
    <property type="molecule type" value="Genomic_DNA"/>
</dbReference>
<proteinExistence type="predicted"/>
<comment type="caution">
    <text evidence="1">The sequence shown here is derived from an EMBL/GenBank/DDBJ whole genome shotgun (WGS) entry which is preliminary data.</text>
</comment>
<evidence type="ECO:0000313" key="1">
    <source>
        <dbReference type="EMBL" id="GAK96844.1"/>
    </source>
</evidence>
<accession>A0A090Q178</accession>